<organism evidence="2 3">
    <name type="scientific">Frondihabitans peucedani</name>
    <dbReference type="NCBI Taxonomy" id="598626"/>
    <lineage>
        <taxon>Bacteria</taxon>
        <taxon>Bacillati</taxon>
        <taxon>Actinomycetota</taxon>
        <taxon>Actinomycetes</taxon>
        <taxon>Micrococcales</taxon>
        <taxon>Microbacteriaceae</taxon>
        <taxon>Frondihabitans</taxon>
    </lineage>
</organism>
<dbReference type="Proteomes" id="UP001501594">
    <property type="component" value="Unassembled WGS sequence"/>
</dbReference>
<evidence type="ECO:0008006" key="4">
    <source>
        <dbReference type="Google" id="ProtNLM"/>
    </source>
</evidence>
<name>A0ABP8DXF6_9MICO</name>
<evidence type="ECO:0000256" key="1">
    <source>
        <dbReference type="SAM" id="MobiDB-lite"/>
    </source>
</evidence>
<dbReference type="EMBL" id="BAABAU010000001">
    <property type="protein sequence ID" value="GAA4264607.1"/>
    <property type="molecule type" value="Genomic_DNA"/>
</dbReference>
<keyword evidence="3" id="KW-1185">Reference proteome</keyword>
<proteinExistence type="predicted"/>
<evidence type="ECO:0000313" key="3">
    <source>
        <dbReference type="Proteomes" id="UP001501594"/>
    </source>
</evidence>
<feature type="region of interest" description="Disordered" evidence="1">
    <location>
        <begin position="28"/>
        <end position="62"/>
    </location>
</feature>
<gene>
    <name evidence="2" type="ORF">GCM10022256_02190</name>
</gene>
<reference evidence="3" key="1">
    <citation type="journal article" date="2019" name="Int. J. Syst. Evol. Microbiol.">
        <title>The Global Catalogue of Microorganisms (GCM) 10K type strain sequencing project: providing services to taxonomists for standard genome sequencing and annotation.</title>
        <authorList>
            <consortium name="The Broad Institute Genomics Platform"/>
            <consortium name="The Broad Institute Genome Sequencing Center for Infectious Disease"/>
            <person name="Wu L."/>
            <person name="Ma J."/>
        </authorList>
    </citation>
    <scope>NUCLEOTIDE SEQUENCE [LARGE SCALE GENOMIC DNA]</scope>
    <source>
        <strain evidence="3">JCM 17442</strain>
    </source>
</reference>
<dbReference type="RefSeq" id="WP_344793195.1">
    <property type="nucleotide sequence ID" value="NZ_BAABAU010000001.1"/>
</dbReference>
<protein>
    <recommendedName>
        <fullName evidence="4">Secreted protein</fullName>
    </recommendedName>
</protein>
<accession>A0ABP8DXF6</accession>
<sequence length="62" mass="6680">MRAVVIGVAAAVCVLAIVRSRRAAGEIKKSARSAKRRQAVTHAVHQKPGKVDLPKLPKIKRS</sequence>
<feature type="compositionally biased region" description="Basic residues" evidence="1">
    <location>
        <begin position="30"/>
        <end position="48"/>
    </location>
</feature>
<comment type="caution">
    <text evidence="2">The sequence shown here is derived from an EMBL/GenBank/DDBJ whole genome shotgun (WGS) entry which is preliminary data.</text>
</comment>
<evidence type="ECO:0000313" key="2">
    <source>
        <dbReference type="EMBL" id="GAA4264607.1"/>
    </source>
</evidence>